<dbReference type="PANTHER" id="PTHR34145">
    <property type="entry name" value="OS02G0105600 PROTEIN"/>
    <property type="match status" value="1"/>
</dbReference>
<dbReference type="Proteomes" id="UP000823749">
    <property type="component" value="Chromosome 12"/>
</dbReference>
<dbReference type="InterPro" id="IPR032675">
    <property type="entry name" value="LRR_dom_sf"/>
</dbReference>
<dbReference type="SUPFAM" id="SSF52047">
    <property type="entry name" value="RNI-like"/>
    <property type="match status" value="1"/>
</dbReference>
<organism evidence="2 3">
    <name type="scientific">Rhododendron griersonianum</name>
    <dbReference type="NCBI Taxonomy" id="479676"/>
    <lineage>
        <taxon>Eukaryota</taxon>
        <taxon>Viridiplantae</taxon>
        <taxon>Streptophyta</taxon>
        <taxon>Embryophyta</taxon>
        <taxon>Tracheophyta</taxon>
        <taxon>Spermatophyta</taxon>
        <taxon>Magnoliopsida</taxon>
        <taxon>eudicotyledons</taxon>
        <taxon>Gunneridae</taxon>
        <taxon>Pentapetalae</taxon>
        <taxon>asterids</taxon>
        <taxon>Ericales</taxon>
        <taxon>Ericaceae</taxon>
        <taxon>Ericoideae</taxon>
        <taxon>Rhodoreae</taxon>
        <taxon>Rhododendron</taxon>
    </lineage>
</organism>
<evidence type="ECO:0000313" key="3">
    <source>
        <dbReference type="Proteomes" id="UP000823749"/>
    </source>
</evidence>
<gene>
    <name evidence="2" type="ORF">RHGRI_033619</name>
</gene>
<protein>
    <recommendedName>
        <fullName evidence="1">F-box domain-containing protein</fullName>
    </recommendedName>
</protein>
<dbReference type="InterPro" id="IPR055357">
    <property type="entry name" value="LRR_At1g61320_AtMIF1"/>
</dbReference>
<evidence type="ECO:0000259" key="1">
    <source>
        <dbReference type="PROSITE" id="PS50181"/>
    </source>
</evidence>
<dbReference type="InterPro" id="IPR001810">
    <property type="entry name" value="F-box_dom"/>
</dbReference>
<dbReference type="InterPro" id="IPR036047">
    <property type="entry name" value="F-box-like_dom_sf"/>
</dbReference>
<dbReference type="EMBL" id="JACTNZ010000012">
    <property type="protein sequence ID" value="KAG5521115.1"/>
    <property type="molecule type" value="Genomic_DNA"/>
</dbReference>
<dbReference type="Gene3D" id="3.80.10.10">
    <property type="entry name" value="Ribonuclease Inhibitor"/>
    <property type="match status" value="1"/>
</dbReference>
<sequence length="457" mass="52596">MGKEVHFPSKFALQKRCKRNNKGEDYICRLPDEILVIILSGLSMREVARTSVLSRRWRYLWTFFAGIFDFDGSDTLIRFKWNEKSLKFERIRFIRWVNQVLRSHQGPSVDELKVCFDLDNHYKPAIDGWIEFAMRKEIRKLELDLNYDFSALPVQREFYAFPSHLLKNFTLGLLTTLRLSYVSVTGEVLEYLLSHVPLLEVLSVKFSPGLVCFSVSGPSLKLKYLEIINCKNMENLEISAENLVSFKYDGPNLGIPFKHVPRLVEVSFGMKFGLYAFKFLRSFSSYFMQLERLSLFLVTKEAPFVLDIPELGNLKYLELKVSRYNRQSLLACIPLLDASPLLHEFILKVGSRRSTSPAQESLATTFKRVLGYTTRKYQYLKVVELVGSVGSAAVEFITFVLENVASLEKLIVNPCIAWNARIPLECELQNIPEEELAREHAMKLAAELPLGVVFVIL</sequence>
<proteinExistence type="predicted"/>
<feature type="domain" description="F-box" evidence="1">
    <location>
        <begin position="24"/>
        <end position="60"/>
    </location>
</feature>
<reference evidence="2" key="1">
    <citation type="submission" date="2020-08" db="EMBL/GenBank/DDBJ databases">
        <title>Plant Genome Project.</title>
        <authorList>
            <person name="Zhang R.-G."/>
        </authorList>
    </citation>
    <scope>NUCLEOTIDE SEQUENCE</scope>
    <source>
        <strain evidence="2">WSP0</strain>
        <tissue evidence="2">Leaf</tissue>
    </source>
</reference>
<dbReference type="Pfam" id="PF23622">
    <property type="entry name" value="LRR_At1g61320_AtMIF1"/>
    <property type="match status" value="1"/>
</dbReference>
<dbReference type="InterPro" id="IPR053772">
    <property type="entry name" value="At1g61320/At1g61330-like"/>
</dbReference>
<evidence type="ECO:0000313" key="2">
    <source>
        <dbReference type="EMBL" id="KAG5521115.1"/>
    </source>
</evidence>
<dbReference type="CDD" id="cd22160">
    <property type="entry name" value="F-box_AtFBL13-like"/>
    <property type="match status" value="1"/>
</dbReference>
<keyword evidence="3" id="KW-1185">Reference proteome</keyword>
<dbReference type="SUPFAM" id="SSF81383">
    <property type="entry name" value="F-box domain"/>
    <property type="match status" value="1"/>
</dbReference>
<dbReference type="AlphaFoldDB" id="A0AAV6I356"/>
<dbReference type="Pfam" id="PF00646">
    <property type="entry name" value="F-box"/>
    <property type="match status" value="1"/>
</dbReference>
<dbReference type="PANTHER" id="PTHR34145:SF68">
    <property type="entry name" value="FBD DOMAIN-CONTAINING PROTEIN"/>
    <property type="match status" value="1"/>
</dbReference>
<comment type="caution">
    <text evidence="2">The sequence shown here is derived from an EMBL/GenBank/DDBJ whole genome shotgun (WGS) entry which is preliminary data.</text>
</comment>
<name>A0AAV6I356_9ERIC</name>
<dbReference type="Gene3D" id="1.20.1280.50">
    <property type="match status" value="1"/>
</dbReference>
<dbReference type="PROSITE" id="PS50181">
    <property type="entry name" value="FBOX"/>
    <property type="match status" value="1"/>
</dbReference>
<dbReference type="InterPro" id="IPR053781">
    <property type="entry name" value="F-box_AtFBL13-like"/>
</dbReference>
<accession>A0AAV6I356</accession>